<evidence type="ECO:0000256" key="4">
    <source>
        <dbReference type="ARBA" id="ARBA00023284"/>
    </source>
</evidence>
<dbReference type="InterPro" id="IPR036249">
    <property type="entry name" value="Thioredoxin-like_sf"/>
</dbReference>
<feature type="non-terminal residue" evidence="5">
    <location>
        <position position="1"/>
    </location>
</feature>
<dbReference type="OrthoDB" id="1882547at2759"/>
<evidence type="ECO:0000256" key="3">
    <source>
        <dbReference type="ARBA" id="ARBA00023002"/>
    </source>
</evidence>
<comment type="caution">
    <text evidence="5">The sequence shown here is derived from an EMBL/GenBank/DDBJ whole genome shotgun (WGS) entry which is preliminary data.</text>
</comment>
<accession>A0A371FNB8</accession>
<name>A0A371FNB8_MUCPR</name>
<dbReference type="GO" id="GO:0008379">
    <property type="term" value="F:thioredoxin peroxidase activity"/>
    <property type="evidence" value="ECO:0007669"/>
    <property type="project" value="InterPro"/>
</dbReference>
<keyword evidence="3" id="KW-0560">Oxidoreductase</keyword>
<sequence>MASIAEGDTIPDGTLAFDNDGNVKTISIYFLSAAKKVVLFTVPGASPLHAMVIFLKHVPGFLERAQEFKTKGVDELMCISGIR</sequence>
<dbReference type="InterPro" id="IPR037944">
    <property type="entry name" value="PRX5-like"/>
</dbReference>
<gene>
    <name evidence="5" type="primary">PRXIIB</name>
    <name evidence="5" type="ORF">CR513_39872</name>
</gene>
<organism evidence="5 6">
    <name type="scientific">Mucuna pruriens</name>
    <name type="common">Velvet bean</name>
    <name type="synonym">Dolichos pruriens</name>
    <dbReference type="NCBI Taxonomy" id="157652"/>
    <lineage>
        <taxon>Eukaryota</taxon>
        <taxon>Viridiplantae</taxon>
        <taxon>Streptophyta</taxon>
        <taxon>Embryophyta</taxon>
        <taxon>Tracheophyta</taxon>
        <taxon>Spermatophyta</taxon>
        <taxon>Magnoliopsida</taxon>
        <taxon>eudicotyledons</taxon>
        <taxon>Gunneridae</taxon>
        <taxon>Pentapetalae</taxon>
        <taxon>rosids</taxon>
        <taxon>fabids</taxon>
        <taxon>Fabales</taxon>
        <taxon>Fabaceae</taxon>
        <taxon>Papilionoideae</taxon>
        <taxon>50 kb inversion clade</taxon>
        <taxon>NPAAA clade</taxon>
        <taxon>indigoferoid/millettioid clade</taxon>
        <taxon>Phaseoleae</taxon>
        <taxon>Mucuna</taxon>
    </lineage>
</organism>
<evidence type="ECO:0000256" key="2">
    <source>
        <dbReference type="ARBA" id="ARBA00022862"/>
    </source>
</evidence>
<evidence type="ECO:0000313" key="5">
    <source>
        <dbReference type="EMBL" id="RDX79680.1"/>
    </source>
</evidence>
<keyword evidence="1" id="KW-0575">Peroxidase</keyword>
<dbReference type="Gene3D" id="3.40.30.10">
    <property type="entry name" value="Glutaredoxin"/>
    <property type="match status" value="1"/>
</dbReference>
<dbReference type="GO" id="GO:0005737">
    <property type="term" value="C:cytoplasm"/>
    <property type="evidence" value="ECO:0007669"/>
    <property type="project" value="TreeGrafter"/>
</dbReference>
<protein>
    <submittedName>
        <fullName evidence="5">Peroxiredoxin-2B</fullName>
    </submittedName>
</protein>
<reference evidence="5" key="1">
    <citation type="submission" date="2018-05" db="EMBL/GenBank/DDBJ databases">
        <title>Draft genome of Mucuna pruriens seed.</title>
        <authorList>
            <person name="Nnadi N.E."/>
            <person name="Vos R."/>
            <person name="Hasami M.H."/>
            <person name="Devisetty U.K."/>
            <person name="Aguiy J.C."/>
        </authorList>
    </citation>
    <scope>NUCLEOTIDE SEQUENCE [LARGE SCALE GENOMIC DNA]</scope>
    <source>
        <strain evidence="5">JCA_2017</strain>
    </source>
</reference>
<dbReference type="GO" id="GO:0045454">
    <property type="term" value="P:cell redox homeostasis"/>
    <property type="evidence" value="ECO:0007669"/>
    <property type="project" value="TreeGrafter"/>
</dbReference>
<dbReference type="PANTHER" id="PTHR10430:SF8">
    <property type="entry name" value="PEROXIREDOXIN-2A-RELATED"/>
    <property type="match status" value="1"/>
</dbReference>
<evidence type="ECO:0000256" key="1">
    <source>
        <dbReference type="ARBA" id="ARBA00022559"/>
    </source>
</evidence>
<keyword evidence="6" id="KW-1185">Reference proteome</keyword>
<dbReference type="EMBL" id="QJKJ01008465">
    <property type="protein sequence ID" value="RDX79680.1"/>
    <property type="molecule type" value="Genomic_DNA"/>
</dbReference>
<keyword evidence="2" id="KW-0049">Antioxidant</keyword>
<dbReference type="PANTHER" id="PTHR10430">
    <property type="entry name" value="PEROXIREDOXIN"/>
    <property type="match status" value="1"/>
</dbReference>
<evidence type="ECO:0000313" key="6">
    <source>
        <dbReference type="Proteomes" id="UP000257109"/>
    </source>
</evidence>
<dbReference type="SUPFAM" id="SSF52833">
    <property type="entry name" value="Thioredoxin-like"/>
    <property type="match status" value="1"/>
</dbReference>
<dbReference type="Proteomes" id="UP000257109">
    <property type="component" value="Unassembled WGS sequence"/>
</dbReference>
<dbReference type="STRING" id="157652.A0A371FNB8"/>
<dbReference type="AlphaFoldDB" id="A0A371FNB8"/>
<dbReference type="GO" id="GO:0034599">
    <property type="term" value="P:cellular response to oxidative stress"/>
    <property type="evidence" value="ECO:0007669"/>
    <property type="project" value="InterPro"/>
</dbReference>
<dbReference type="GO" id="GO:0042744">
    <property type="term" value="P:hydrogen peroxide catabolic process"/>
    <property type="evidence" value="ECO:0007669"/>
    <property type="project" value="TreeGrafter"/>
</dbReference>
<keyword evidence="4" id="KW-0676">Redox-active center</keyword>
<proteinExistence type="predicted"/>